<dbReference type="Proteomes" id="UP000279275">
    <property type="component" value="Unassembled WGS sequence"/>
</dbReference>
<organism evidence="3 4">
    <name type="scientific">Nocardia stercoris</name>
    <dbReference type="NCBI Taxonomy" id="2483361"/>
    <lineage>
        <taxon>Bacteria</taxon>
        <taxon>Bacillati</taxon>
        <taxon>Actinomycetota</taxon>
        <taxon>Actinomycetes</taxon>
        <taxon>Mycobacteriales</taxon>
        <taxon>Nocardiaceae</taxon>
        <taxon>Nocardia</taxon>
    </lineage>
</organism>
<protein>
    <submittedName>
        <fullName evidence="3">Uncharacterized protein</fullName>
    </submittedName>
</protein>
<dbReference type="EMBL" id="RFFH01000006">
    <property type="protein sequence ID" value="RMI31828.1"/>
    <property type="molecule type" value="Genomic_DNA"/>
</dbReference>
<dbReference type="InterPro" id="IPR055797">
    <property type="entry name" value="DUF7373"/>
</dbReference>
<name>A0A3M2LB20_9NOCA</name>
<feature type="domain" description="DUF7373" evidence="1">
    <location>
        <begin position="47"/>
        <end position="267"/>
    </location>
</feature>
<feature type="domain" description="DUF7373" evidence="2">
    <location>
        <begin position="272"/>
        <end position="412"/>
    </location>
</feature>
<gene>
    <name evidence="3" type="ORF">EBN03_16770</name>
</gene>
<evidence type="ECO:0000313" key="3">
    <source>
        <dbReference type="EMBL" id="RMI31828.1"/>
    </source>
</evidence>
<reference evidence="3 4" key="1">
    <citation type="submission" date="2018-10" db="EMBL/GenBank/DDBJ databases">
        <title>Isolation from cow dung.</title>
        <authorList>
            <person name="Ling L."/>
        </authorList>
    </citation>
    <scope>NUCLEOTIDE SEQUENCE [LARGE SCALE GENOMIC DNA]</scope>
    <source>
        <strain evidence="3 4">NEAU-LL90</strain>
    </source>
</reference>
<dbReference type="AlphaFoldDB" id="A0A3M2LB20"/>
<evidence type="ECO:0000259" key="2">
    <source>
        <dbReference type="Pfam" id="PF24092"/>
    </source>
</evidence>
<sequence>MVTALVVVMAMVTGGCGDHAGNGVSDPVVDLSQLDVGPYDPEPHPLPAPKNAAEAALYEGIRLGNVLPLASDIDPKFKYSGIQSGLVLGAGPDVKNDFVGALWADDQFSEDAPGYIGGYTTYGTDSPHTLGNQLVNAVMIFGNEQQATTAAAAFSARAFSDSHAGIYGTPTDAYGNQLPDTANEELPIAKYPGAHAHWKSGWQQVHSWYPTGKFVVYTGYRGQADLKLGHANRTVLTQFVSDSLDHVVPALQKFTPTPPDQLMSVPVDPEKMLERMMRPPRGDSDDAKLQPVVYNAHTQLNFESDQEVARARFDRDGIDLIADYMTVLYRTRDSAAALEVRDELGGPHRHNRAAAPPKGLPPALCREDLTAGRMANRFYCAVKYGRYATMSWSNQLTDAQQRISAQYEILVKTK</sequence>
<dbReference type="Pfam" id="PF24092">
    <property type="entry name" value="DUF7373_C"/>
    <property type="match status" value="1"/>
</dbReference>
<comment type="caution">
    <text evidence="3">The sequence shown here is derived from an EMBL/GenBank/DDBJ whole genome shotgun (WGS) entry which is preliminary data.</text>
</comment>
<accession>A0A3M2LB20</accession>
<dbReference type="Pfam" id="PF24088">
    <property type="entry name" value="DUF7373"/>
    <property type="match status" value="1"/>
</dbReference>
<keyword evidence="4" id="KW-1185">Reference proteome</keyword>
<evidence type="ECO:0000259" key="1">
    <source>
        <dbReference type="Pfam" id="PF24088"/>
    </source>
</evidence>
<proteinExistence type="predicted"/>
<dbReference type="InterPro" id="IPR056463">
    <property type="entry name" value="DUF7373_C"/>
</dbReference>
<evidence type="ECO:0000313" key="4">
    <source>
        <dbReference type="Proteomes" id="UP000279275"/>
    </source>
</evidence>